<keyword evidence="2" id="KW-0677">Repeat</keyword>
<evidence type="ECO:0000256" key="2">
    <source>
        <dbReference type="ARBA" id="ARBA00022737"/>
    </source>
</evidence>
<dbReference type="PANTHER" id="PTHR47939">
    <property type="entry name" value="MEMBRANE-ASSOCIATED SALT-INDUCIBLE PROTEIN-LIKE"/>
    <property type="match status" value="1"/>
</dbReference>
<feature type="repeat" description="PPR" evidence="3">
    <location>
        <begin position="554"/>
        <end position="588"/>
    </location>
</feature>
<feature type="repeat" description="PPR" evidence="3">
    <location>
        <begin position="416"/>
        <end position="450"/>
    </location>
</feature>
<evidence type="ECO:0000256" key="3">
    <source>
        <dbReference type="PROSITE-ProRule" id="PRU00708"/>
    </source>
</evidence>
<dbReference type="Proteomes" id="UP001151760">
    <property type="component" value="Unassembled WGS sequence"/>
</dbReference>
<comment type="caution">
    <text evidence="5">The sequence shown here is derived from an EMBL/GenBank/DDBJ whole genome shotgun (WGS) entry which is preliminary data.</text>
</comment>
<feature type="repeat" description="PPR" evidence="3">
    <location>
        <begin position="486"/>
        <end position="520"/>
    </location>
</feature>
<dbReference type="NCBIfam" id="TIGR00756">
    <property type="entry name" value="PPR"/>
    <property type="match status" value="4"/>
</dbReference>
<feature type="compositionally biased region" description="Basic residues" evidence="4">
    <location>
        <begin position="662"/>
        <end position="674"/>
    </location>
</feature>
<reference evidence="5" key="2">
    <citation type="submission" date="2022-01" db="EMBL/GenBank/DDBJ databases">
        <authorList>
            <person name="Yamashiro T."/>
            <person name="Shiraishi A."/>
            <person name="Satake H."/>
            <person name="Nakayama K."/>
        </authorList>
    </citation>
    <scope>NUCLEOTIDE SEQUENCE</scope>
</reference>
<name>A0ABQ4X9L5_9ASTR</name>
<dbReference type="Pfam" id="PF13041">
    <property type="entry name" value="PPR_2"/>
    <property type="match status" value="1"/>
</dbReference>
<protein>
    <submittedName>
        <fullName evidence="5">Pentatricopeptide repeat-containing protein</fullName>
    </submittedName>
</protein>
<feature type="region of interest" description="Disordered" evidence="4">
    <location>
        <begin position="655"/>
        <end position="674"/>
    </location>
</feature>
<evidence type="ECO:0000313" key="5">
    <source>
        <dbReference type="EMBL" id="GJS61497.1"/>
    </source>
</evidence>
<dbReference type="EMBL" id="BQNB010009294">
    <property type="protein sequence ID" value="GJS61497.1"/>
    <property type="molecule type" value="Genomic_DNA"/>
</dbReference>
<dbReference type="InterPro" id="IPR011990">
    <property type="entry name" value="TPR-like_helical_dom_sf"/>
</dbReference>
<organism evidence="5 6">
    <name type="scientific">Tanacetum coccineum</name>
    <dbReference type="NCBI Taxonomy" id="301880"/>
    <lineage>
        <taxon>Eukaryota</taxon>
        <taxon>Viridiplantae</taxon>
        <taxon>Streptophyta</taxon>
        <taxon>Embryophyta</taxon>
        <taxon>Tracheophyta</taxon>
        <taxon>Spermatophyta</taxon>
        <taxon>Magnoliopsida</taxon>
        <taxon>eudicotyledons</taxon>
        <taxon>Gunneridae</taxon>
        <taxon>Pentapetalae</taxon>
        <taxon>asterids</taxon>
        <taxon>campanulids</taxon>
        <taxon>Asterales</taxon>
        <taxon>Asteraceae</taxon>
        <taxon>Asteroideae</taxon>
        <taxon>Anthemideae</taxon>
        <taxon>Anthemidinae</taxon>
        <taxon>Tanacetum</taxon>
    </lineage>
</organism>
<sequence>MKNVPTTSEREEIRRPSVENFQRLWDSLISYNDVHTTMMFYPKRRETEPKAVFFPQASLKDVYDYFILGLVDSLYFHGNNLKELQEFPPKVQNAIKVYNDLFAKGRELYLKMHSRYPIFNRERKLVVPSITIAHLGVSNQDYPSKDVNIEPTTPTLDDLALSLFRVFAGTSKIGSGPGGTDKGSGDCYYSLIDELQLYFYYLIIDNCELLLVGVTKVVKFLRSSVSLEGVESDNFLDESGVKPSEDLISLVIWELREEWKLAFLVFKWGRKWRRCDEKSWRLMIWVLGNHRKFSNAWCLIKDLYRESSMDTQLPMFILIDRYAAANEPAEAIRAFQLMERFKLSPDHKALYTLLDTLCKHGNVEEAEEFMFLNAKLFPLETEGFNIILSGWCNVYTDIIEAKRIWKEMDKCRVIPDEDSYTHMISCFSKVNNLFESLRLYDEMKKKGWKPNIRVYNSLVYVLAHENCHEEAFRMLDKMKEMDLIPDSSTYNFLIRSLCKEGKLEDARSTLSKMLDENINPNIDTYHAFLEGKGVCFEESLELLERMVKSGNGPNSDTFLILLGKFLQSNEAEIALKIWVKMKEHKVSPDSAHFMIMVEGLVKHGLTFKANELRDEMLSTGMLSTGIKEDPKLTKLFKDLLQKDEVKEIKKQKYVKSESRGAGLHRGKKWFRGKR</sequence>
<dbReference type="PANTHER" id="PTHR47939:SF5">
    <property type="entry name" value="PENTACOTRIPEPTIDE-REPEAT REGION OF PRORP DOMAIN-CONTAINING PROTEIN"/>
    <property type="match status" value="1"/>
</dbReference>
<accession>A0ABQ4X9L5</accession>
<proteinExistence type="inferred from homology"/>
<dbReference type="InterPro" id="IPR050667">
    <property type="entry name" value="PPR-containing_protein"/>
</dbReference>
<dbReference type="Pfam" id="PF01535">
    <property type="entry name" value="PPR"/>
    <property type="match status" value="3"/>
</dbReference>
<reference evidence="5" key="1">
    <citation type="journal article" date="2022" name="Int. J. Mol. Sci.">
        <title>Draft Genome of Tanacetum Coccineum: Genomic Comparison of Closely Related Tanacetum-Family Plants.</title>
        <authorList>
            <person name="Yamashiro T."/>
            <person name="Shiraishi A."/>
            <person name="Nakayama K."/>
            <person name="Satake H."/>
        </authorList>
    </citation>
    <scope>NUCLEOTIDE SEQUENCE</scope>
</reference>
<dbReference type="Gene3D" id="1.25.40.10">
    <property type="entry name" value="Tetratricopeptide repeat domain"/>
    <property type="match status" value="3"/>
</dbReference>
<feature type="repeat" description="PPR" evidence="3">
    <location>
        <begin position="451"/>
        <end position="485"/>
    </location>
</feature>
<evidence type="ECO:0000256" key="4">
    <source>
        <dbReference type="SAM" id="MobiDB-lite"/>
    </source>
</evidence>
<dbReference type="PROSITE" id="PS51375">
    <property type="entry name" value="PPR"/>
    <property type="match status" value="4"/>
</dbReference>
<evidence type="ECO:0000256" key="1">
    <source>
        <dbReference type="ARBA" id="ARBA00007626"/>
    </source>
</evidence>
<comment type="similarity">
    <text evidence="1">Belongs to the PPR family. P subfamily.</text>
</comment>
<dbReference type="InterPro" id="IPR002885">
    <property type="entry name" value="PPR_rpt"/>
</dbReference>
<keyword evidence="6" id="KW-1185">Reference proteome</keyword>
<evidence type="ECO:0000313" key="6">
    <source>
        <dbReference type="Proteomes" id="UP001151760"/>
    </source>
</evidence>
<gene>
    <name evidence="5" type="ORF">Tco_0656281</name>
</gene>